<evidence type="ECO:0000256" key="5">
    <source>
        <dbReference type="RuleBase" id="RU004504"/>
    </source>
</evidence>
<dbReference type="Proteomes" id="UP000095488">
    <property type="component" value="Unassembled WGS sequence"/>
</dbReference>
<comment type="similarity">
    <text evidence="2">Belongs to the class-V pyridoxal-phosphate-dependent aminotransferase family. Csd subfamily.</text>
</comment>
<feature type="domain" description="Aminotransferase class V" evidence="6">
    <location>
        <begin position="29"/>
        <end position="419"/>
    </location>
</feature>
<dbReference type="PROSITE" id="PS00595">
    <property type="entry name" value="AA_TRANSFER_CLASS_5"/>
    <property type="match status" value="1"/>
</dbReference>
<dbReference type="EC" id="2.8.1.7" evidence="7"/>
<dbReference type="InterPro" id="IPR015421">
    <property type="entry name" value="PyrdxlP-dep_Trfase_major"/>
</dbReference>
<name>A0ABM9UPD6_SARVE</name>
<dbReference type="RefSeq" id="WP_055257784.1">
    <property type="nucleotide sequence ID" value="NZ_CABIXL010000002.1"/>
</dbReference>
<dbReference type="Pfam" id="PF00266">
    <property type="entry name" value="Aminotran_5"/>
    <property type="match status" value="1"/>
</dbReference>
<dbReference type="SUPFAM" id="SSF53383">
    <property type="entry name" value="PLP-dependent transferases"/>
    <property type="match status" value="1"/>
</dbReference>
<dbReference type="InterPro" id="IPR000192">
    <property type="entry name" value="Aminotrans_V_dom"/>
</dbReference>
<dbReference type="GO" id="GO:0031071">
    <property type="term" value="F:cysteine desulfurase activity"/>
    <property type="evidence" value="ECO:0007669"/>
    <property type="project" value="UniProtKB-EC"/>
</dbReference>
<keyword evidence="8" id="KW-1185">Reference proteome</keyword>
<evidence type="ECO:0000259" key="6">
    <source>
        <dbReference type="Pfam" id="PF00266"/>
    </source>
</evidence>
<dbReference type="EMBL" id="CYZR01000002">
    <property type="protein sequence ID" value="CUN65385.1"/>
    <property type="molecule type" value="Genomic_DNA"/>
</dbReference>
<dbReference type="InterPro" id="IPR015424">
    <property type="entry name" value="PyrdxlP-dep_Trfase"/>
</dbReference>
<dbReference type="Gene3D" id="3.90.1150.10">
    <property type="entry name" value="Aspartate Aminotransferase, domain 1"/>
    <property type="match status" value="1"/>
</dbReference>
<dbReference type="InterPro" id="IPR020578">
    <property type="entry name" value="Aminotrans_V_PyrdxlP_BS"/>
</dbReference>
<keyword evidence="3" id="KW-0663">Pyridoxal phosphate</keyword>
<evidence type="ECO:0000256" key="4">
    <source>
        <dbReference type="ARBA" id="ARBA00050776"/>
    </source>
</evidence>
<evidence type="ECO:0000313" key="7">
    <source>
        <dbReference type="EMBL" id="CUN65385.1"/>
    </source>
</evidence>
<evidence type="ECO:0000313" key="8">
    <source>
        <dbReference type="Proteomes" id="UP000095488"/>
    </source>
</evidence>
<evidence type="ECO:0000256" key="2">
    <source>
        <dbReference type="ARBA" id="ARBA00010447"/>
    </source>
</evidence>
<sequence>MGILEDYRKYMYNVDKKIILENGKKVIPINFDNGATTPPLKEVCENVEEFMLTYGSIGRGAGQYSKICTDFYENSREKVKEFFNLKDVSEDYTVIYVKNTTEGLNFLANILIKDKSEKVLTTRMEHHANDLPWRFTSNVKYVEVDALGKINLDDIEAKFIAEKGSIKYLTITGASNVTGYLNPINDIAKIAHRYGAKIIVDGAQLVGHKKINMKGTGNNDNIDFLVFSGHKIYAPFGSGVIVGLKEELKDKSPLLKGGGIVDTVLDDRVYWEDVPMRFEAGSPNFLGVVALKTSLDVLAKIGMENIERHEDYLRDYLMKNLKNIPSIKIYGDINEKNKIGVISFNVKGICHEEVAESLSRIRGIFVRSGCFCAHPYAKRLLGEIQGRPCEYLMYSDKVRPGMVRISLGLYNNIYEVDEFLNTLEYIISK</sequence>
<keyword evidence="7" id="KW-0808">Transferase</keyword>
<dbReference type="PANTHER" id="PTHR43586:SF8">
    <property type="entry name" value="CYSTEINE DESULFURASE 1, CHLOROPLASTIC"/>
    <property type="match status" value="1"/>
</dbReference>
<comment type="catalytic activity">
    <reaction evidence="4">
        <text>(sulfur carrier)-H + L-cysteine = (sulfur carrier)-SH + L-alanine</text>
        <dbReference type="Rhea" id="RHEA:43892"/>
        <dbReference type="Rhea" id="RHEA-COMP:14737"/>
        <dbReference type="Rhea" id="RHEA-COMP:14739"/>
        <dbReference type="ChEBI" id="CHEBI:29917"/>
        <dbReference type="ChEBI" id="CHEBI:35235"/>
        <dbReference type="ChEBI" id="CHEBI:57972"/>
        <dbReference type="ChEBI" id="CHEBI:64428"/>
        <dbReference type="EC" id="2.8.1.7"/>
    </reaction>
</comment>
<dbReference type="InterPro" id="IPR015422">
    <property type="entry name" value="PyrdxlP-dep_Trfase_small"/>
</dbReference>
<accession>A0ABM9UPD6</accession>
<comment type="caution">
    <text evidence="7">The sequence shown here is derived from an EMBL/GenBank/DDBJ whole genome shotgun (WGS) entry which is preliminary data.</text>
</comment>
<protein>
    <submittedName>
        <fullName evidence="7">Cysteine desulfurase</fullName>
        <ecNumber evidence="7">2.8.1.7</ecNumber>
    </submittedName>
</protein>
<evidence type="ECO:0000256" key="1">
    <source>
        <dbReference type="ARBA" id="ARBA00001933"/>
    </source>
</evidence>
<dbReference type="PANTHER" id="PTHR43586">
    <property type="entry name" value="CYSTEINE DESULFURASE"/>
    <property type="match status" value="1"/>
</dbReference>
<gene>
    <name evidence="7" type="primary">sufS</name>
    <name evidence="7" type="ORF">ERS852473_00756</name>
</gene>
<organism evidence="7 8">
    <name type="scientific">Sarcina ventriculi</name>
    <name type="common">Clostridium ventriculi</name>
    <dbReference type="NCBI Taxonomy" id="1267"/>
    <lineage>
        <taxon>Bacteria</taxon>
        <taxon>Bacillati</taxon>
        <taxon>Bacillota</taxon>
        <taxon>Clostridia</taxon>
        <taxon>Eubacteriales</taxon>
        <taxon>Clostridiaceae</taxon>
        <taxon>Sarcina</taxon>
    </lineage>
</organism>
<dbReference type="Gene3D" id="3.40.640.10">
    <property type="entry name" value="Type I PLP-dependent aspartate aminotransferase-like (Major domain)"/>
    <property type="match status" value="1"/>
</dbReference>
<reference evidence="7 8" key="1">
    <citation type="submission" date="2015-09" db="EMBL/GenBank/DDBJ databases">
        <authorList>
            <consortium name="Pathogen Informatics"/>
        </authorList>
    </citation>
    <scope>NUCLEOTIDE SEQUENCE [LARGE SCALE GENOMIC DNA]</scope>
    <source>
        <strain evidence="7 8">2789STDY5834858</strain>
    </source>
</reference>
<evidence type="ECO:0000256" key="3">
    <source>
        <dbReference type="ARBA" id="ARBA00022898"/>
    </source>
</evidence>
<proteinExistence type="inferred from homology"/>
<comment type="cofactor">
    <cofactor evidence="1 5">
        <name>pyridoxal 5'-phosphate</name>
        <dbReference type="ChEBI" id="CHEBI:597326"/>
    </cofactor>
</comment>